<dbReference type="Pfam" id="PF13455">
    <property type="entry name" value="MUG113"/>
    <property type="match status" value="1"/>
</dbReference>
<sequence length="180" mass="21844">MSGWLYLIRNRDLYKIGITKNFENRMKQLKPDIVIARFYSADFVKLERELHNRYKEYRIPQTEYFRLENSHIKEIKQRISILNYPLSLTFRICFKSILLLFLIFFLTLVVISLYINDLNIAISKSLFWIERVSIGLAFISLFVYSGIYLSFWNELKYRTTKLIVFILFSFLFRLAAFFFY</sequence>
<evidence type="ECO:0000313" key="3">
    <source>
        <dbReference type="EMBL" id="KGG19854.1"/>
    </source>
</evidence>
<proteinExistence type="predicted"/>
<dbReference type="Proteomes" id="UP000030392">
    <property type="component" value="Unassembled WGS sequence"/>
</dbReference>
<evidence type="ECO:0000259" key="2">
    <source>
        <dbReference type="SMART" id="SM00974"/>
    </source>
</evidence>
<name>A0A0A2C5B4_PROMR</name>
<keyword evidence="1" id="KW-0812">Transmembrane</keyword>
<gene>
    <name evidence="3" type="ORF">EV03_2243</name>
</gene>
<reference evidence="4" key="1">
    <citation type="journal article" date="2014" name="Sci. Data">
        <title>Genomes of diverse isolates of the marine cyanobacterium Prochlorococcus.</title>
        <authorList>
            <person name="Biller S."/>
            <person name="Berube P."/>
            <person name="Thompson J."/>
            <person name="Kelly L."/>
            <person name="Roggensack S."/>
            <person name="Awad L."/>
            <person name="Roache-Johnson K."/>
            <person name="Ding H."/>
            <person name="Giovannoni S.J."/>
            <person name="Moore L.R."/>
            <person name="Chisholm S.W."/>
        </authorList>
    </citation>
    <scope>NUCLEOTIDE SEQUENCE [LARGE SCALE GENOMIC DNA]</scope>
    <source>
        <strain evidence="4">PAC1</strain>
    </source>
</reference>
<feature type="transmembrane region" description="Helical" evidence="1">
    <location>
        <begin position="127"/>
        <end position="150"/>
    </location>
</feature>
<organism evidence="3 4">
    <name type="scientific">Prochlorococcus marinus str. PAC1</name>
    <dbReference type="NCBI Taxonomy" id="59924"/>
    <lineage>
        <taxon>Bacteria</taxon>
        <taxon>Bacillati</taxon>
        <taxon>Cyanobacteriota</taxon>
        <taxon>Cyanophyceae</taxon>
        <taxon>Synechococcales</taxon>
        <taxon>Prochlorococcaceae</taxon>
        <taxon>Prochlorococcus</taxon>
    </lineage>
</organism>
<evidence type="ECO:0000256" key="1">
    <source>
        <dbReference type="SAM" id="Phobius"/>
    </source>
</evidence>
<evidence type="ECO:0000313" key="4">
    <source>
        <dbReference type="Proteomes" id="UP000030392"/>
    </source>
</evidence>
<dbReference type="SMART" id="SM00974">
    <property type="entry name" value="T5orf172"/>
    <property type="match status" value="1"/>
</dbReference>
<dbReference type="EMBL" id="JNAX01000015">
    <property type="protein sequence ID" value="KGG19854.1"/>
    <property type="molecule type" value="Genomic_DNA"/>
</dbReference>
<accession>A0A0A2C5B4</accession>
<protein>
    <recommendedName>
        <fullName evidence="2">Bacteriophage T5 Orf172 DNA-binding domain-containing protein</fullName>
    </recommendedName>
</protein>
<dbReference type="AlphaFoldDB" id="A0A0A2C5B4"/>
<feature type="transmembrane region" description="Helical" evidence="1">
    <location>
        <begin position="162"/>
        <end position="179"/>
    </location>
</feature>
<dbReference type="InterPro" id="IPR018306">
    <property type="entry name" value="Phage_T5_Orf172_DNA-bd"/>
</dbReference>
<comment type="caution">
    <text evidence="3">The sequence shown here is derived from an EMBL/GenBank/DDBJ whole genome shotgun (WGS) entry which is preliminary data.</text>
</comment>
<feature type="domain" description="Bacteriophage T5 Orf172 DNA-binding" evidence="2">
    <location>
        <begin position="8"/>
        <end position="79"/>
    </location>
</feature>
<feature type="transmembrane region" description="Helical" evidence="1">
    <location>
        <begin position="97"/>
        <end position="115"/>
    </location>
</feature>
<keyword evidence="1" id="KW-0472">Membrane</keyword>
<dbReference type="RefSeq" id="WP_036907786.1">
    <property type="nucleotide sequence ID" value="NZ_CP138967.1"/>
</dbReference>
<keyword evidence="1" id="KW-1133">Transmembrane helix</keyword>